<feature type="domain" description="Thiamine pyrophosphate enzyme N-terminal TPP-binding" evidence="6">
    <location>
        <begin position="1"/>
        <end position="115"/>
    </location>
</feature>
<accession>A0ABU4JXZ8</accession>
<gene>
    <name evidence="7" type="ORF">P8V03_17810</name>
</gene>
<dbReference type="EMBL" id="JARUJP010000035">
    <property type="protein sequence ID" value="MDW8802996.1"/>
    <property type="molecule type" value="Genomic_DNA"/>
</dbReference>
<name>A0ABU4JXZ8_9CLOT</name>
<evidence type="ECO:0000256" key="2">
    <source>
        <dbReference type="ARBA" id="ARBA00023052"/>
    </source>
</evidence>
<dbReference type="PANTHER" id="PTHR18968:SF13">
    <property type="entry name" value="ACETOLACTATE SYNTHASE CATALYTIC SUBUNIT, MITOCHONDRIAL"/>
    <property type="match status" value="1"/>
</dbReference>
<sequence length="540" mass="59757">MKVCEKILRYLAQNGVKEVFGVPSATFSPIVDAMNDFKDIEYVRVRNEQAAGFSAAKASKVTGKLSICLLSGSVGIANAVNGIAEARQSKSPVLVIGGYVNRWQQGLGAIQELEGVKLLSGITKHSVIVKDSQDIIKELKKAMEIAMEHPRGPVHVGIPLDLQKELYTGEEYGLIDIKTVASDYTALDKAVNLINQCEKGLIIVGGGCRGLGDKIKKLEEKLNWPIVSTTSGKAVLEEDYRLHMGNFGFPGTDLANKVVLEDKSIECILALGTQLGENSTQNFNKELVKGRKLIHIDIDKNTFNKAYNEDVPVAADLSDALEYLETNILKKYICNDIDEPLNDDYAGEELKFSMRRFFENITKILPKNTFYMNDIGSSQNYCYKFLNVPKEGDFECNICYGCMASTTGAIGIARANPDRPIAVVIGDGSFQMNYASELATMKQYNLKIITFVVKNGTLEFVRKGHEVLFERTMDIFYDPPIDILKIAGAYGIPSIKVEADEDLDKLRFIDLDGPIVVELNHDINEPMPLGRLSLLKKSIK</sequence>
<evidence type="ECO:0000259" key="6">
    <source>
        <dbReference type="Pfam" id="PF02776"/>
    </source>
</evidence>
<evidence type="ECO:0000256" key="3">
    <source>
        <dbReference type="RuleBase" id="RU362132"/>
    </source>
</evidence>
<comment type="caution">
    <text evidence="7">The sequence shown here is derived from an EMBL/GenBank/DDBJ whole genome shotgun (WGS) entry which is preliminary data.</text>
</comment>
<dbReference type="SUPFAM" id="SSF52467">
    <property type="entry name" value="DHS-like NAD/FAD-binding domain"/>
    <property type="match status" value="1"/>
</dbReference>
<evidence type="ECO:0000313" key="8">
    <source>
        <dbReference type="Proteomes" id="UP001281656"/>
    </source>
</evidence>
<dbReference type="InterPro" id="IPR012001">
    <property type="entry name" value="Thiamin_PyroP_enz_TPP-bd_dom"/>
</dbReference>
<dbReference type="Gene3D" id="3.40.50.970">
    <property type="match status" value="2"/>
</dbReference>
<dbReference type="InterPro" id="IPR011766">
    <property type="entry name" value="TPP_enzyme_TPP-bd"/>
</dbReference>
<dbReference type="Pfam" id="PF02776">
    <property type="entry name" value="TPP_enzyme_N"/>
    <property type="match status" value="1"/>
</dbReference>
<dbReference type="Pfam" id="PF00205">
    <property type="entry name" value="TPP_enzyme_M"/>
    <property type="match status" value="1"/>
</dbReference>
<keyword evidence="8" id="KW-1185">Reference proteome</keyword>
<keyword evidence="2 3" id="KW-0786">Thiamine pyrophosphate</keyword>
<dbReference type="Gene3D" id="3.40.50.1220">
    <property type="entry name" value="TPP-binding domain"/>
    <property type="match status" value="1"/>
</dbReference>
<comment type="similarity">
    <text evidence="1 3">Belongs to the TPP enzyme family.</text>
</comment>
<dbReference type="InterPro" id="IPR029061">
    <property type="entry name" value="THDP-binding"/>
</dbReference>
<dbReference type="CDD" id="cd07035">
    <property type="entry name" value="TPP_PYR_POX_like"/>
    <property type="match status" value="1"/>
</dbReference>
<evidence type="ECO:0000313" key="7">
    <source>
        <dbReference type="EMBL" id="MDW8802996.1"/>
    </source>
</evidence>
<dbReference type="SUPFAM" id="SSF52518">
    <property type="entry name" value="Thiamin diphosphate-binding fold (THDP-binding)"/>
    <property type="match status" value="2"/>
</dbReference>
<dbReference type="PANTHER" id="PTHR18968">
    <property type="entry name" value="THIAMINE PYROPHOSPHATE ENZYMES"/>
    <property type="match status" value="1"/>
</dbReference>
<organism evidence="7 8">
    <name type="scientific">Clostridium tanneri</name>
    <dbReference type="NCBI Taxonomy" id="3037988"/>
    <lineage>
        <taxon>Bacteria</taxon>
        <taxon>Bacillati</taxon>
        <taxon>Bacillota</taxon>
        <taxon>Clostridia</taxon>
        <taxon>Eubacteriales</taxon>
        <taxon>Clostridiaceae</taxon>
        <taxon>Clostridium</taxon>
    </lineage>
</organism>
<dbReference type="InterPro" id="IPR029035">
    <property type="entry name" value="DHS-like_NAD/FAD-binding_dom"/>
</dbReference>
<dbReference type="Pfam" id="PF02775">
    <property type="entry name" value="TPP_enzyme_C"/>
    <property type="match status" value="1"/>
</dbReference>
<dbReference type="CDD" id="cd00568">
    <property type="entry name" value="TPP_enzymes"/>
    <property type="match status" value="1"/>
</dbReference>
<dbReference type="Proteomes" id="UP001281656">
    <property type="component" value="Unassembled WGS sequence"/>
</dbReference>
<proteinExistence type="inferred from homology"/>
<dbReference type="InterPro" id="IPR045229">
    <property type="entry name" value="TPP_enz"/>
</dbReference>
<evidence type="ECO:0000256" key="1">
    <source>
        <dbReference type="ARBA" id="ARBA00007812"/>
    </source>
</evidence>
<feature type="domain" description="Thiamine pyrophosphate enzyme TPP-binding" evidence="5">
    <location>
        <begin position="374"/>
        <end position="518"/>
    </location>
</feature>
<protein>
    <submittedName>
        <fullName evidence="7">Thiamine pyrophosphate-binding protein</fullName>
    </submittedName>
</protein>
<dbReference type="RefSeq" id="WP_318799207.1">
    <property type="nucleotide sequence ID" value="NZ_JARUJP010000035.1"/>
</dbReference>
<evidence type="ECO:0000259" key="4">
    <source>
        <dbReference type="Pfam" id="PF00205"/>
    </source>
</evidence>
<reference evidence="7 8" key="1">
    <citation type="submission" date="2023-04" db="EMBL/GenBank/DDBJ databases">
        <title>Clostridium tannerae sp. nov., isolated from the fecal material of an alpaca.</title>
        <authorList>
            <person name="Miller S."/>
            <person name="Hendry M."/>
            <person name="King J."/>
            <person name="Sankaranarayanan K."/>
            <person name="Lawson P.A."/>
        </authorList>
    </citation>
    <scope>NUCLEOTIDE SEQUENCE [LARGE SCALE GENOMIC DNA]</scope>
    <source>
        <strain evidence="7 8">A1-XYC3</strain>
    </source>
</reference>
<dbReference type="InterPro" id="IPR012000">
    <property type="entry name" value="Thiamin_PyroP_enz_cen_dom"/>
</dbReference>
<evidence type="ECO:0000259" key="5">
    <source>
        <dbReference type="Pfam" id="PF02775"/>
    </source>
</evidence>
<feature type="domain" description="Thiamine pyrophosphate enzyme central" evidence="4">
    <location>
        <begin position="187"/>
        <end position="324"/>
    </location>
</feature>